<comment type="subcellular location">
    <subcellularLocation>
        <location evidence="1">Nucleus</location>
    </subcellularLocation>
</comment>
<dbReference type="PROSITE" id="PS50048">
    <property type="entry name" value="ZN2_CY6_FUNGAL_2"/>
    <property type="match status" value="1"/>
</dbReference>
<dbReference type="SUPFAM" id="SSF57701">
    <property type="entry name" value="Zn2/Cys6 DNA-binding domain"/>
    <property type="match status" value="1"/>
</dbReference>
<evidence type="ECO:0000313" key="7">
    <source>
        <dbReference type="EMBL" id="ORY47881.1"/>
    </source>
</evidence>
<dbReference type="GO" id="GO:0005634">
    <property type="term" value="C:nucleus"/>
    <property type="evidence" value="ECO:0007669"/>
    <property type="project" value="UniProtKB-SubCell"/>
</dbReference>
<name>A0A1Y2CLI3_9FUNG</name>
<dbReference type="PROSITE" id="PS00463">
    <property type="entry name" value="ZN2_CY6_FUNGAL_1"/>
    <property type="match status" value="1"/>
</dbReference>
<evidence type="ECO:0000256" key="4">
    <source>
        <dbReference type="ARBA" id="ARBA00023163"/>
    </source>
</evidence>
<evidence type="ECO:0000259" key="6">
    <source>
        <dbReference type="PROSITE" id="PS50048"/>
    </source>
</evidence>
<dbReference type="InterPro" id="IPR001138">
    <property type="entry name" value="Zn2Cys6_DnaBD"/>
</dbReference>
<keyword evidence="3" id="KW-0805">Transcription regulation</keyword>
<keyword evidence="8" id="KW-1185">Reference proteome</keyword>
<evidence type="ECO:0000256" key="3">
    <source>
        <dbReference type="ARBA" id="ARBA00023015"/>
    </source>
</evidence>
<dbReference type="InterPro" id="IPR036864">
    <property type="entry name" value="Zn2-C6_fun-type_DNA-bd_sf"/>
</dbReference>
<comment type="caution">
    <text evidence="7">The sequence shown here is derived from an EMBL/GenBank/DDBJ whole genome shotgun (WGS) entry which is preliminary data.</text>
</comment>
<evidence type="ECO:0000256" key="2">
    <source>
        <dbReference type="ARBA" id="ARBA00022723"/>
    </source>
</evidence>
<evidence type="ECO:0000256" key="5">
    <source>
        <dbReference type="ARBA" id="ARBA00023242"/>
    </source>
</evidence>
<sequence>MLADGTKRSKANSCEECRRHKKGCSKDRSGCIGCKVKGVPCVYLNDPMLIVAEGTSRNPDTQQFAMAPTTAGTFNIDASSMATSINGFVGANINPVLEEYLKAWGSPVIDQSLSFELEDTDLLPTFDDFLLVFNYYTDNGKSVSTSDSFDVQSFLVGFYQKPAVLRLAHCCVALGRFSFDSTEAQLTRLRYFKRAYKALHVADLTPSVDILMAFENLSYVARVLGDENLKEYFFYRALEMLVELKMDIDPDDLPLDHLTPRQKEERRRLYWQSYRLYSYVTAYSSDYKQVNLQRGKVKVYSQAYDPYEVFEVNGKSGGLVKKLEGDIFVIIGEIRRLYCRPPSSIQEVFNWGRADSASRKSLSSLGELIPFEFLLLFDDATYVTLDDEERFISQTSTVGGALYMINMNFHSCISVCYRPIMFLTALPSCRPMYLSSEQQNTVVAAIKNCYEASWRITSLLIFFEKMQYGGGKSRLPENEHDFYNIFQNTLSYLEAYVSLWFIVCRMDPQWLTLAFSEDVNTLALQNRLRRVLEIQEWIGSEGRLEPIHKGMMVMLEEIEEVARAGKHVNKQSDDDGLESIILGIHSLALGVKSTAMTNPWCYLGLLGLEIGSERKVKWMGRYEEAWRLFWKLNA</sequence>
<keyword evidence="2" id="KW-0479">Metal-binding</keyword>
<dbReference type="GO" id="GO:0000981">
    <property type="term" value="F:DNA-binding transcription factor activity, RNA polymerase II-specific"/>
    <property type="evidence" value="ECO:0007669"/>
    <property type="project" value="InterPro"/>
</dbReference>
<dbReference type="SMART" id="SM00066">
    <property type="entry name" value="GAL4"/>
    <property type="match status" value="1"/>
</dbReference>
<evidence type="ECO:0000313" key="8">
    <source>
        <dbReference type="Proteomes" id="UP000193642"/>
    </source>
</evidence>
<gene>
    <name evidence="7" type="ORF">BCR33DRAFT_764235</name>
</gene>
<dbReference type="GO" id="GO:0008270">
    <property type="term" value="F:zinc ion binding"/>
    <property type="evidence" value="ECO:0007669"/>
    <property type="project" value="InterPro"/>
</dbReference>
<feature type="domain" description="Zn(2)-C6 fungal-type" evidence="6">
    <location>
        <begin position="13"/>
        <end position="43"/>
    </location>
</feature>
<dbReference type="AlphaFoldDB" id="A0A1Y2CLI3"/>
<dbReference type="Proteomes" id="UP000193642">
    <property type="component" value="Unassembled WGS sequence"/>
</dbReference>
<dbReference type="CDD" id="cd12148">
    <property type="entry name" value="fungal_TF_MHR"/>
    <property type="match status" value="1"/>
</dbReference>
<dbReference type="CDD" id="cd00067">
    <property type="entry name" value="GAL4"/>
    <property type="match status" value="1"/>
</dbReference>
<keyword evidence="5" id="KW-0539">Nucleus</keyword>
<accession>A0A1Y2CLI3</accession>
<keyword evidence="4" id="KW-0804">Transcription</keyword>
<dbReference type="InterPro" id="IPR050815">
    <property type="entry name" value="TF_fung"/>
</dbReference>
<dbReference type="PANTHER" id="PTHR47338">
    <property type="entry name" value="ZN(II)2CYS6 TRANSCRIPTION FACTOR (EUROFUNG)-RELATED"/>
    <property type="match status" value="1"/>
</dbReference>
<organism evidence="7 8">
    <name type="scientific">Rhizoclosmatium globosum</name>
    <dbReference type="NCBI Taxonomy" id="329046"/>
    <lineage>
        <taxon>Eukaryota</taxon>
        <taxon>Fungi</taxon>
        <taxon>Fungi incertae sedis</taxon>
        <taxon>Chytridiomycota</taxon>
        <taxon>Chytridiomycota incertae sedis</taxon>
        <taxon>Chytridiomycetes</taxon>
        <taxon>Chytridiales</taxon>
        <taxon>Chytriomycetaceae</taxon>
        <taxon>Rhizoclosmatium</taxon>
    </lineage>
</organism>
<dbReference type="Pfam" id="PF00172">
    <property type="entry name" value="Zn_clus"/>
    <property type="match status" value="1"/>
</dbReference>
<proteinExistence type="predicted"/>
<reference evidence="7 8" key="1">
    <citation type="submission" date="2016-07" db="EMBL/GenBank/DDBJ databases">
        <title>Pervasive Adenine N6-methylation of Active Genes in Fungi.</title>
        <authorList>
            <consortium name="DOE Joint Genome Institute"/>
            <person name="Mondo S.J."/>
            <person name="Dannebaum R.O."/>
            <person name="Kuo R.C."/>
            <person name="Labutti K."/>
            <person name="Haridas S."/>
            <person name="Kuo A."/>
            <person name="Salamov A."/>
            <person name="Ahrendt S.R."/>
            <person name="Lipzen A."/>
            <person name="Sullivan W."/>
            <person name="Andreopoulos W.B."/>
            <person name="Clum A."/>
            <person name="Lindquist E."/>
            <person name="Daum C."/>
            <person name="Ramamoorthy G.K."/>
            <person name="Gryganskyi A."/>
            <person name="Culley D."/>
            <person name="Magnuson J.K."/>
            <person name="James T.Y."/>
            <person name="O'Malley M.A."/>
            <person name="Stajich J.E."/>
            <person name="Spatafora J.W."/>
            <person name="Visel A."/>
            <person name="Grigoriev I.V."/>
        </authorList>
    </citation>
    <scope>NUCLEOTIDE SEQUENCE [LARGE SCALE GENOMIC DNA]</scope>
    <source>
        <strain evidence="7 8">JEL800</strain>
    </source>
</reference>
<dbReference type="PANTHER" id="PTHR47338:SF5">
    <property type="entry name" value="ZN(II)2CYS6 TRANSCRIPTION FACTOR (EUROFUNG)"/>
    <property type="match status" value="1"/>
</dbReference>
<evidence type="ECO:0000256" key="1">
    <source>
        <dbReference type="ARBA" id="ARBA00004123"/>
    </source>
</evidence>
<protein>
    <recommendedName>
        <fullName evidence="6">Zn(2)-C6 fungal-type domain-containing protein</fullName>
    </recommendedName>
</protein>
<dbReference type="EMBL" id="MCGO01000013">
    <property type="protein sequence ID" value="ORY47881.1"/>
    <property type="molecule type" value="Genomic_DNA"/>
</dbReference>